<dbReference type="GO" id="GO:0051260">
    <property type="term" value="P:protein homooligomerization"/>
    <property type="evidence" value="ECO:0007669"/>
    <property type="project" value="InterPro"/>
</dbReference>
<evidence type="ECO:0000259" key="1">
    <source>
        <dbReference type="Pfam" id="PF02214"/>
    </source>
</evidence>
<dbReference type="SUPFAM" id="SSF54695">
    <property type="entry name" value="POZ domain"/>
    <property type="match status" value="1"/>
</dbReference>
<organism evidence="2">
    <name type="scientific">Hemiselmis andersenii</name>
    <name type="common">Cryptophyte alga</name>
    <dbReference type="NCBI Taxonomy" id="464988"/>
    <lineage>
        <taxon>Eukaryota</taxon>
        <taxon>Cryptophyceae</taxon>
        <taxon>Cryptomonadales</taxon>
        <taxon>Hemiselmidaceae</taxon>
        <taxon>Hemiselmis</taxon>
    </lineage>
</organism>
<reference evidence="2" key="1">
    <citation type="submission" date="2021-01" db="EMBL/GenBank/DDBJ databases">
        <authorList>
            <person name="Corre E."/>
            <person name="Pelletier E."/>
            <person name="Niang G."/>
            <person name="Scheremetjew M."/>
            <person name="Finn R."/>
            <person name="Kale V."/>
            <person name="Holt S."/>
            <person name="Cochrane G."/>
            <person name="Meng A."/>
            <person name="Brown T."/>
            <person name="Cohen L."/>
        </authorList>
    </citation>
    <scope>NUCLEOTIDE SEQUENCE</scope>
    <source>
        <strain evidence="2">CCMP441</strain>
    </source>
</reference>
<dbReference type="Pfam" id="PF02214">
    <property type="entry name" value="BTB_2"/>
    <property type="match status" value="1"/>
</dbReference>
<evidence type="ECO:0000313" key="2">
    <source>
        <dbReference type="EMBL" id="CAD8747145.1"/>
    </source>
</evidence>
<dbReference type="InterPro" id="IPR011333">
    <property type="entry name" value="SKP1/BTB/POZ_sf"/>
</dbReference>
<sequence length="164" mass="18191">MSSTKKDKSLRRSASVSAAGLTAVRICVGGQHFVTSLQALRAAAMKSRHSRMDTIQDLCSMAEKNPGRELALDRPPEAYPWIMQYMNIGKVSGITVVADVIREAKFLGLEELMNVAMHGNFYGWRCDKSVAEVGMRAKRRSIAHATGHMRTLVLGHYGKRLKFP</sequence>
<proteinExistence type="predicted"/>
<dbReference type="InterPro" id="IPR003131">
    <property type="entry name" value="T1-type_BTB"/>
</dbReference>
<dbReference type="EMBL" id="HBFK01022057">
    <property type="protein sequence ID" value="CAD8747145.1"/>
    <property type="molecule type" value="Transcribed_RNA"/>
</dbReference>
<accession>A0A6T8LV18</accession>
<dbReference type="Gene3D" id="3.30.710.10">
    <property type="entry name" value="Potassium Channel Kv1.1, Chain A"/>
    <property type="match status" value="1"/>
</dbReference>
<gene>
    <name evidence="2" type="ORF">HAND1043_LOCUS13642</name>
</gene>
<dbReference type="AlphaFoldDB" id="A0A6T8LV18"/>
<protein>
    <recommendedName>
        <fullName evidence="1">Potassium channel tetramerisation-type BTB domain-containing protein</fullName>
    </recommendedName>
</protein>
<feature type="domain" description="Potassium channel tetramerisation-type BTB" evidence="1">
    <location>
        <begin position="24"/>
        <end position="112"/>
    </location>
</feature>
<name>A0A6T8LV18_HEMAN</name>